<dbReference type="InterPro" id="IPR029069">
    <property type="entry name" value="HotDog_dom_sf"/>
</dbReference>
<dbReference type="PANTHER" id="PTHR31793">
    <property type="entry name" value="4-HYDROXYBENZOYL-COA THIOESTERASE FAMILY MEMBER"/>
    <property type="match status" value="1"/>
</dbReference>
<name>A0A382LSH4_9ZZZZ</name>
<dbReference type="EMBL" id="UINC01088918">
    <property type="protein sequence ID" value="SVC39560.1"/>
    <property type="molecule type" value="Genomic_DNA"/>
</dbReference>
<dbReference type="SUPFAM" id="SSF54637">
    <property type="entry name" value="Thioesterase/thiol ester dehydrase-isomerase"/>
    <property type="match status" value="1"/>
</dbReference>
<dbReference type="InterPro" id="IPR050563">
    <property type="entry name" value="4-hydroxybenzoyl-CoA_TE"/>
</dbReference>
<dbReference type="CDD" id="cd00586">
    <property type="entry name" value="4HBT"/>
    <property type="match status" value="1"/>
</dbReference>
<dbReference type="AlphaFoldDB" id="A0A382LSH4"/>
<protein>
    <recommendedName>
        <fullName evidence="2">Thioesterase domain-containing protein</fullName>
    </recommendedName>
</protein>
<proteinExistence type="predicted"/>
<dbReference type="Pfam" id="PF13279">
    <property type="entry name" value="4HBT_2"/>
    <property type="match status" value="1"/>
</dbReference>
<sequence length="166" mass="19133">MTTHHPIPAPLSLHREKVRQEWIDYNGHLNMGFYLLAFDHATDALLDHIGLGEEYASNSDGTTFSLEAHVSYLAEVRHNDLLRFETYVFDFDEKRIHYAHAMYHDGEDYLAATNELVTLHVNRLKRRGAAMPSFALEILSLIKTAHRKLEKPPGLSRHMGLKQRLD</sequence>
<evidence type="ECO:0000313" key="1">
    <source>
        <dbReference type="EMBL" id="SVC39560.1"/>
    </source>
</evidence>
<organism evidence="1">
    <name type="scientific">marine metagenome</name>
    <dbReference type="NCBI Taxonomy" id="408172"/>
    <lineage>
        <taxon>unclassified sequences</taxon>
        <taxon>metagenomes</taxon>
        <taxon>ecological metagenomes</taxon>
    </lineage>
</organism>
<dbReference type="PANTHER" id="PTHR31793:SF2">
    <property type="entry name" value="BLR1345 PROTEIN"/>
    <property type="match status" value="1"/>
</dbReference>
<evidence type="ECO:0008006" key="2">
    <source>
        <dbReference type="Google" id="ProtNLM"/>
    </source>
</evidence>
<reference evidence="1" key="1">
    <citation type="submission" date="2018-05" db="EMBL/GenBank/DDBJ databases">
        <authorList>
            <person name="Lanie J.A."/>
            <person name="Ng W.-L."/>
            <person name="Kazmierczak K.M."/>
            <person name="Andrzejewski T.M."/>
            <person name="Davidsen T.M."/>
            <person name="Wayne K.J."/>
            <person name="Tettelin H."/>
            <person name="Glass J.I."/>
            <person name="Rusch D."/>
            <person name="Podicherti R."/>
            <person name="Tsui H.-C.T."/>
            <person name="Winkler M.E."/>
        </authorList>
    </citation>
    <scope>NUCLEOTIDE SEQUENCE</scope>
</reference>
<dbReference type="Gene3D" id="3.10.129.10">
    <property type="entry name" value="Hotdog Thioesterase"/>
    <property type="match status" value="1"/>
</dbReference>
<dbReference type="GO" id="GO:0047617">
    <property type="term" value="F:fatty acyl-CoA hydrolase activity"/>
    <property type="evidence" value="ECO:0007669"/>
    <property type="project" value="TreeGrafter"/>
</dbReference>
<gene>
    <name evidence="1" type="ORF">METZ01_LOCUS292414</name>
</gene>
<accession>A0A382LSH4</accession>